<evidence type="ECO:0000256" key="4">
    <source>
        <dbReference type="RuleBase" id="RU003357"/>
    </source>
</evidence>
<evidence type="ECO:0000256" key="5">
    <source>
        <dbReference type="SAM" id="SignalP"/>
    </source>
</evidence>
<dbReference type="InterPro" id="IPR008969">
    <property type="entry name" value="CarboxyPept-like_regulatory"/>
</dbReference>
<dbReference type="Pfam" id="PF00593">
    <property type="entry name" value="TonB_dep_Rec_b-barrel"/>
    <property type="match status" value="1"/>
</dbReference>
<dbReference type="SUPFAM" id="SSF56935">
    <property type="entry name" value="Porins"/>
    <property type="match status" value="1"/>
</dbReference>
<dbReference type="PANTHER" id="PTHR40980">
    <property type="entry name" value="PLUG DOMAIN-CONTAINING PROTEIN"/>
    <property type="match status" value="1"/>
</dbReference>
<organism evidence="8 9">
    <name type="scientific">Sphingobacterium lactis</name>
    <dbReference type="NCBI Taxonomy" id="797291"/>
    <lineage>
        <taxon>Bacteria</taxon>
        <taxon>Pseudomonadati</taxon>
        <taxon>Bacteroidota</taxon>
        <taxon>Sphingobacteriia</taxon>
        <taxon>Sphingobacteriales</taxon>
        <taxon>Sphingobacteriaceae</taxon>
        <taxon>Sphingobacterium</taxon>
    </lineage>
</organism>
<dbReference type="OrthoDB" id="9768470at2"/>
<dbReference type="Pfam" id="PF13620">
    <property type="entry name" value="CarboxypepD_reg"/>
    <property type="match status" value="1"/>
</dbReference>
<dbReference type="Gene3D" id="2.60.40.1120">
    <property type="entry name" value="Carboxypeptidase-like, regulatory domain"/>
    <property type="match status" value="1"/>
</dbReference>
<keyword evidence="2 4" id="KW-0472">Membrane</keyword>
<evidence type="ECO:0000313" key="8">
    <source>
        <dbReference type="EMBL" id="SEG01370.1"/>
    </source>
</evidence>
<reference evidence="9" key="1">
    <citation type="submission" date="2016-10" db="EMBL/GenBank/DDBJ databases">
        <authorList>
            <person name="Varghese N."/>
            <person name="Submissions S."/>
        </authorList>
    </citation>
    <scope>NUCLEOTIDE SEQUENCE [LARGE SCALE GENOMIC DNA]</scope>
    <source>
        <strain evidence="9">DSM 22361</strain>
    </source>
</reference>
<dbReference type="EMBL" id="FNUT01000004">
    <property type="protein sequence ID" value="SEG01370.1"/>
    <property type="molecule type" value="Genomic_DNA"/>
</dbReference>
<feature type="domain" description="TonB-dependent receptor-like beta-barrel" evidence="6">
    <location>
        <begin position="444"/>
        <end position="906"/>
    </location>
</feature>
<dbReference type="InterPro" id="IPR012910">
    <property type="entry name" value="Plug_dom"/>
</dbReference>
<evidence type="ECO:0000256" key="1">
    <source>
        <dbReference type="ARBA" id="ARBA00004442"/>
    </source>
</evidence>
<keyword evidence="9" id="KW-1185">Reference proteome</keyword>
<sequence>MLKVIKLTFLLSFFIFGSWSAANAQSGKVSGTIRDDAGNAPLANATVSVSNLSSTNSDFEGDYSLDLPAGNHTLTVRYVGYAPKEIKDVVVKTGQTVQVDVTLSNESNTISEVVVTVSARKNTESSILNMQKNAGVLMDGLSAQSIKRSGSSDIAAAVKAVPGVSVQDGKYVFVRGLGDRYSKSILNGVDIPGLDPDKNTVQMDIFPTNILENVIVVKSASADLPADFTGGVVDIVTKDFPSQKQMGVSFSLGANPAMSFNNDYLTYDGGKTDFLGFDDGNRKLNIDPNVDLPRPTSADNSGIESITKSFNPVMAPRTTTSLPNFSLGFNYGNQFQVGDNKLGVIASIDYRNTTEYYKNFRNGIYQKPQERNEMEILPDRTQFGRLGSNNVLLSGLLGLTYKTDRSKYSLNLLSITNGQSSAAIFDQETRISNVINTYKNNLEYTQRNVTNLLLSGKHSNEDASFVTEWKVSPTLSQVNDKDIRSTTFVRNSDGSLTINTDAGLPNRIWRNLKEINLVNKLDFTKKHQLFDNPAQLKFGGLYSFKTRDYSIPTYQIMSLNVNTRDLNGDPNQILTPENIWTVESNSGYYFSGRSQPQNEFESTQHTIAAYVSSEFKPFDKLRAIVGLRGEKYMTFFTGTNSIASEEYDNKKTLDKLDFFPSVNLIYGLKESQNLRFSYSRTTARPSFKELSVVQIPDLLTGVIFLGNIDLVPTYINNLDLRYEMFGNAAQMFAVSAFYKKFKDPIELVAYSYQAPENFTPRNAPSAEVYGLEFEGRKNFGFISEDLEGLSLNVNVSIIKSKIEMSKIEGGEYESRLQFAREGETIEDTRVLQGQSPYLVNAGFNYNNTAIGLEGGLFYNVQGKTLEVVGFGKNSDVFVQPFHSLNFNMTKKLGQSQRNVVRVSAENILGAERKSYYESYGSSNKEFLYRAPGTTFTVGYSYTF</sequence>
<evidence type="ECO:0000259" key="6">
    <source>
        <dbReference type="Pfam" id="PF00593"/>
    </source>
</evidence>
<dbReference type="RefSeq" id="WP_103905779.1">
    <property type="nucleotide sequence ID" value="NZ_CP049246.1"/>
</dbReference>
<feature type="domain" description="TonB-dependent receptor plug" evidence="7">
    <location>
        <begin position="140"/>
        <end position="232"/>
    </location>
</feature>
<keyword evidence="8" id="KW-0675">Receptor</keyword>
<dbReference type="InterPro" id="IPR036942">
    <property type="entry name" value="Beta-barrel_TonB_sf"/>
</dbReference>
<feature type="chain" id="PRO_5009288539" evidence="5">
    <location>
        <begin position="22"/>
        <end position="943"/>
    </location>
</feature>
<keyword evidence="5" id="KW-0732">Signal</keyword>
<dbReference type="Proteomes" id="UP000236731">
    <property type="component" value="Unassembled WGS sequence"/>
</dbReference>
<dbReference type="PANTHER" id="PTHR40980:SF5">
    <property type="entry name" value="TONB-DEPENDENT RECEPTOR"/>
    <property type="match status" value="1"/>
</dbReference>
<feature type="signal peptide" evidence="5">
    <location>
        <begin position="1"/>
        <end position="21"/>
    </location>
</feature>
<evidence type="ECO:0000313" key="9">
    <source>
        <dbReference type="Proteomes" id="UP000236731"/>
    </source>
</evidence>
<protein>
    <submittedName>
        <fullName evidence="8">TonB-dependent receptor</fullName>
    </submittedName>
</protein>
<dbReference type="Gene3D" id="2.170.130.10">
    <property type="entry name" value="TonB-dependent receptor, plug domain"/>
    <property type="match status" value="1"/>
</dbReference>
<dbReference type="InterPro" id="IPR000531">
    <property type="entry name" value="Beta-barrel_TonB"/>
</dbReference>
<evidence type="ECO:0000256" key="3">
    <source>
        <dbReference type="ARBA" id="ARBA00023237"/>
    </source>
</evidence>
<comment type="subcellular location">
    <subcellularLocation>
        <location evidence="1 4">Cell outer membrane</location>
    </subcellularLocation>
</comment>
<evidence type="ECO:0000256" key="2">
    <source>
        <dbReference type="ARBA" id="ARBA00023136"/>
    </source>
</evidence>
<comment type="similarity">
    <text evidence="4">Belongs to the TonB-dependent receptor family.</text>
</comment>
<keyword evidence="4" id="KW-0798">TonB box</keyword>
<dbReference type="InterPro" id="IPR037066">
    <property type="entry name" value="Plug_dom_sf"/>
</dbReference>
<gene>
    <name evidence="8" type="ORF">SAMN05421877_104123</name>
</gene>
<proteinExistence type="inferred from homology"/>
<keyword evidence="3" id="KW-0998">Cell outer membrane</keyword>
<accession>A0A1H5WPQ6</accession>
<dbReference type="Gene3D" id="2.40.170.20">
    <property type="entry name" value="TonB-dependent receptor, beta-barrel domain"/>
    <property type="match status" value="1"/>
</dbReference>
<dbReference type="SUPFAM" id="SSF49464">
    <property type="entry name" value="Carboxypeptidase regulatory domain-like"/>
    <property type="match status" value="1"/>
</dbReference>
<dbReference type="GO" id="GO:0009279">
    <property type="term" value="C:cell outer membrane"/>
    <property type="evidence" value="ECO:0007669"/>
    <property type="project" value="UniProtKB-SubCell"/>
</dbReference>
<dbReference type="AlphaFoldDB" id="A0A1H5WPQ6"/>
<name>A0A1H5WPQ6_9SPHI</name>
<dbReference type="Pfam" id="PF07715">
    <property type="entry name" value="Plug"/>
    <property type="match status" value="1"/>
</dbReference>
<evidence type="ECO:0000259" key="7">
    <source>
        <dbReference type="Pfam" id="PF07715"/>
    </source>
</evidence>